<evidence type="ECO:0000313" key="3">
    <source>
        <dbReference type="Proteomes" id="UP000004699"/>
    </source>
</evidence>
<dbReference type="InterPro" id="IPR029068">
    <property type="entry name" value="Glyas_Bleomycin-R_OHBP_Dase"/>
</dbReference>
<dbReference type="CDD" id="cd06587">
    <property type="entry name" value="VOC"/>
    <property type="match status" value="1"/>
</dbReference>
<keyword evidence="2" id="KW-0456">Lyase</keyword>
<keyword evidence="3" id="KW-1185">Reference proteome</keyword>
<dbReference type="Proteomes" id="UP000004699">
    <property type="component" value="Unassembled WGS sequence"/>
</dbReference>
<sequence>MSSLPTIVKPIELGIVVGDLATSVPFYRDLLGLAPERDITISAEIGERTGVAANGFSISRLTAPCGAVVKLLERQGLPSAPGQLHDEICARATQSFLTLVIDDLDGIIKKLQEAGVKARSDPAIVDVRPGMRLAFIVDPDGYPIELVEYSAN</sequence>
<dbReference type="EMBL" id="DS999411">
    <property type="protein sequence ID" value="EED34311.1"/>
    <property type="molecule type" value="Genomic_DNA"/>
</dbReference>
<name>B8KTX5_9GAMM</name>
<dbReference type="PROSITE" id="PS51819">
    <property type="entry name" value="VOC"/>
    <property type="match status" value="1"/>
</dbReference>
<evidence type="ECO:0000313" key="2">
    <source>
        <dbReference type="EMBL" id="EED34311.1"/>
    </source>
</evidence>
<dbReference type="SUPFAM" id="SSF54593">
    <property type="entry name" value="Glyoxalase/Bleomycin resistance protein/Dihydroxybiphenyl dioxygenase"/>
    <property type="match status" value="1"/>
</dbReference>
<dbReference type="HOGENOM" id="CLU_046006_2_6_6"/>
<proteinExistence type="predicted"/>
<dbReference type="InterPro" id="IPR004360">
    <property type="entry name" value="Glyas_Fos-R_dOase_dom"/>
</dbReference>
<evidence type="ECO:0000259" key="1">
    <source>
        <dbReference type="PROSITE" id="PS51819"/>
    </source>
</evidence>
<dbReference type="AlphaFoldDB" id="B8KTX5"/>
<organism evidence="2 3">
    <name type="scientific">Luminiphilus syltensis NOR5-1B</name>
    <dbReference type="NCBI Taxonomy" id="565045"/>
    <lineage>
        <taxon>Bacteria</taxon>
        <taxon>Pseudomonadati</taxon>
        <taxon>Pseudomonadota</taxon>
        <taxon>Gammaproteobacteria</taxon>
        <taxon>Cellvibrionales</taxon>
        <taxon>Halieaceae</taxon>
        <taxon>Luminiphilus</taxon>
    </lineage>
</organism>
<dbReference type="eggNOG" id="COG0346">
    <property type="taxonomic scope" value="Bacteria"/>
</dbReference>
<dbReference type="GO" id="GO:0004462">
    <property type="term" value="F:lactoylglutathione lyase activity"/>
    <property type="evidence" value="ECO:0007669"/>
    <property type="project" value="UniProtKB-EC"/>
</dbReference>
<reference evidence="3" key="1">
    <citation type="journal article" date="2013" name="BMC Microbiol.">
        <title>Taxonomy and evolution of bacteriochlorophyll a-containing members of the OM60/NOR5 clade of marine gammaproteobacteria: description of Luminiphilus syltensis gen. nov., sp. nov., reclassification of Haliea rubra as Pseudohaliea rubra gen. nov., comb. nov., and emendation of Chromatocurvus halotolerans.</title>
        <authorList>
            <person name="Spring S."/>
            <person name="Riedel T."/>
            <person name="Sproer C."/>
            <person name="Yan S."/>
            <person name="Harder J."/>
            <person name="Fuchs B.M."/>
        </authorList>
    </citation>
    <scope>NUCLEOTIDE SEQUENCE [LARGE SCALE GENOMIC DNA]</scope>
    <source>
        <strain evidence="3">NOR51-B</strain>
    </source>
</reference>
<gene>
    <name evidence="2" type="ORF">NOR51B_248</name>
</gene>
<protein>
    <submittedName>
        <fullName evidence="2">Lactoylglutathione lyase, putative</fullName>
        <ecNumber evidence="2">4.4.1.5</ecNumber>
    </submittedName>
</protein>
<dbReference type="InterPro" id="IPR037523">
    <property type="entry name" value="VOC_core"/>
</dbReference>
<dbReference type="Pfam" id="PF00903">
    <property type="entry name" value="Glyoxalase"/>
    <property type="match status" value="1"/>
</dbReference>
<dbReference type="STRING" id="565045.NOR51B_248"/>
<dbReference type="Gene3D" id="3.10.180.10">
    <property type="entry name" value="2,3-Dihydroxybiphenyl 1,2-Dioxygenase, domain 1"/>
    <property type="match status" value="1"/>
</dbReference>
<accession>B8KTX5</accession>
<feature type="domain" description="VOC" evidence="1">
    <location>
        <begin position="9"/>
        <end position="149"/>
    </location>
</feature>
<dbReference type="OrthoDB" id="9795618at2"/>
<dbReference type="EC" id="4.4.1.5" evidence="2"/>